<dbReference type="EMBL" id="JAWDJW010002358">
    <property type="protein sequence ID" value="KAK3077934.1"/>
    <property type="molecule type" value="Genomic_DNA"/>
</dbReference>
<feature type="non-terminal residue" evidence="1">
    <location>
        <position position="1"/>
    </location>
</feature>
<name>A0ACC3DMP7_9PEZI</name>
<keyword evidence="2" id="KW-1185">Reference proteome</keyword>
<accession>A0ACC3DMP7</accession>
<evidence type="ECO:0000313" key="2">
    <source>
        <dbReference type="Proteomes" id="UP001186974"/>
    </source>
</evidence>
<reference evidence="1" key="1">
    <citation type="submission" date="2024-09" db="EMBL/GenBank/DDBJ databases">
        <title>Black Yeasts Isolated from many extreme environments.</title>
        <authorList>
            <person name="Coleine C."/>
            <person name="Stajich J.E."/>
            <person name="Selbmann L."/>
        </authorList>
    </citation>
    <scope>NUCLEOTIDE SEQUENCE</scope>
    <source>
        <strain evidence="1">CCFEE 5737</strain>
    </source>
</reference>
<comment type="caution">
    <text evidence="1">The sequence shown here is derived from an EMBL/GenBank/DDBJ whole genome shotgun (WGS) entry which is preliminary data.</text>
</comment>
<gene>
    <name evidence="1" type="ORF">LTS18_008872</name>
</gene>
<feature type="non-terminal residue" evidence="1">
    <location>
        <position position="64"/>
    </location>
</feature>
<sequence>QAKYGGGPYPPAIWSLGGRPKVSVDVPITAVFLVLFMGGAATHMTIFQLNRRRGHKFLMSAMLF</sequence>
<evidence type="ECO:0000313" key="1">
    <source>
        <dbReference type="EMBL" id="KAK3077934.1"/>
    </source>
</evidence>
<protein>
    <submittedName>
        <fullName evidence="1">Uncharacterized protein</fullName>
    </submittedName>
</protein>
<organism evidence="1 2">
    <name type="scientific">Coniosporium uncinatum</name>
    <dbReference type="NCBI Taxonomy" id="93489"/>
    <lineage>
        <taxon>Eukaryota</taxon>
        <taxon>Fungi</taxon>
        <taxon>Dikarya</taxon>
        <taxon>Ascomycota</taxon>
        <taxon>Pezizomycotina</taxon>
        <taxon>Dothideomycetes</taxon>
        <taxon>Dothideomycetes incertae sedis</taxon>
        <taxon>Coniosporium</taxon>
    </lineage>
</organism>
<dbReference type="Proteomes" id="UP001186974">
    <property type="component" value="Unassembled WGS sequence"/>
</dbReference>
<proteinExistence type="predicted"/>